<sequence length="519" mass="57816">MKIRSLICCLAAIVGMAACTSEMSVDNKERVGLSIALSVGGEETKAVGEIEPYYEEVNVLRYHVAIFEDGKRIAHGEYGEGQSQGLQKVEGTEGISTEYKAHFDNIPEGSISVYVIANYPSTWNFNATKWDNFSGYQAESVVTDPFLAEQLVKVGYKTFIVGRETTELRLSLVQLSAGIDMLLTQSGDAGSMEDADETKHEYVFQDASAEKVYDITDENEIEESIGFDVIENTISKYLTIKEAKYARASTLMNSNGQWNDAGKKWFNNGATGGSEGDKVYEKLHPERGVLYFRAKVKEDGARDYNDYLTDFKIVAYGRDVDCDVKVPVTGLLTGVTTLTGLNKESDIAIWSKEEPENTKYQALTMSSFNTRFYTYEPGEKDLILSVVVGTGESKNVYRKKYRQYGYKIYRGRWINEPTDHYAYDWAGQPETFPKDAWLEVSKGGRVIDGGTGTPIRTEAGTGDLTNTKTYSLTIPGSTITKGHVYQVKGTYSPSVDVTPEVEWEVIDMKQVTVNPDPFE</sequence>
<name>A0ABR7DPB8_9BACT</name>
<protein>
    <recommendedName>
        <fullName evidence="4">Major fimbrial subunit protein N-terminal domain-containing protein</fullName>
    </recommendedName>
</protein>
<evidence type="ECO:0008006" key="4">
    <source>
        <dbReference type="Google" id="ProtNLM"/>
    </source>
</evidence>
<gene>
    <name evidence="2" type="ORF">H8S65_10950</name>
</gene>
<reference evidence="2 3" key="1">
    <citation type="submission" date="2020-08" db="EMBL/GenBank/DDBJ databases">
        <title>Genome public.</title>
        <authorList>
            <person name="Liu C."/>
            <person name="Sun Q."/>
        </authorList>
    </citation>
    <scope>NUCLEOTIDE SEQUENCE [LARGE SCALE GENOMIC DNA]</scope>
    <source>
        <strain evidence="2 3">NSJ-79</strain>
    </source>
</reference>
<evidence type="ECO:0000313" key="2">
    <source>
        <dbReference type="EMBL" id="MBC5633281.1"/>
    </source>
</evidence>
<organism evidence="2 3">
    <name type="scientific">Parabacteroides hominis</name>
    <dbReference type="NCBI Taxonomy" id="2763057"/>
    <lineage>
        <taxon>Bacteria</taxon>
        <taxon>Pseudomonadati</taxon>
        <taxon>Bacteroidota</taxon>
        <taxon>Bacteroidia</taxon>
        <taxon>Bacteroidales</taxon>
        <taxon>Tannerellaceae</taxon>
        <taxon>Parabacteroides</taxon>
    </lineage>
</organism>
<dbReference type="EMBL" id="JACOOJ010000017">
    <property type="protein sequence ID" value="MBC5633281.1"/>
    <property type="molecule type" value="Genomic_DNA"/>
</dbReference>
<keyword evidence="3" id="KW-1185">Reference proteome</keyword>
<accession>A0ABR7DPB8</accession>
<dbReference type="Gene3D" id="2.60.40.2580">
    <property type="match status" value="1"/>
</dbReference>
<dbReference type="PROSITE" id="PS51257">
    <property type="entry name" value="PROKAR_LIPOPROTEIN"/>
    <property type="match status" value="1"/>
</dbReference>
<evidence type="ECO:0000313" key="3">
    <source>
        <dbReference type="Proteomes" id="UP000651475"/>
    </source>
</evidence>
<dbReference type="Proteomes" id="UP000651475">
    <property type="component" value="Unassembled WGS sequence"/>
</dbReference>
<dbReference type="RefSeq" id="WP_186930018.1">
    <property type="nucleotide sequence ID" value="NZ_JACOOJ010000017.1"/>
</dbReference>
<keyword evidence="1" id="KW-0732">Signal</keyword>
<comment type="caution">
    <text evidence="2">The sequence shown here is derived from an EMBL/GenBank/DDBJ whole genome shotgun (WGS) entry which is preliminary data.</text>
</comment>
<feature type="chain" id="PRO_5045440369" description="Major fimbrial subunit protein N-terminal domain-containing protein" evidence="1">
    <location>
        <begin position="18"/>
        <end position="519"/>
    </location>
</feature>
<proteinExistence type="predicted"/>
<feature type="signal peptide" evidence="1">
    <location>
        <begin position="1"/>
        <end position="17"/>
    </location>
</feature>
<evidence type="ECO:0000256" key="1">
    <source>
        <dbReference type="SAM" id="SignalP"/>
    </source>
</evidence>